<evidence type="ECO:0000313" key="3">
    <source>
        <dbReference type="Proteomes" id="UP000199663"/>
    </source>
</evidence>
<sequence>MVRWCISNTNASRTVKDYLENINKAFESRVRLGIMSVLMVEERVDFSTLKETLELTDGNLASHLRALEEASYLVVEKKFVGRKPNTTYQATDQGREAFKNHLDALEQLILNNRKEG</sequence>
<dbReference type="Pfam" id="PF13601">
    <property type="entry name" value="HTH_34"/>
    <property type="match status" value="1"/>
</dbReference>
<dbReference type="InterPro" id="IPR036390">
    <property type="entry name" value="WH_DNA-bd_sf"/>
</dbReference>
<dbReference type="PANTHER" id="PTHR37318:SF1">
    <property type="entry name" value="BSL7504 PROTEIN"/>
    <property type="match status" value="1"/>
</dbReference>
<protein>
    <submittedName>
        <fullName evidence="2">Transcriptional regulator</fullName>
    </submittedName>
</protein>
<comment type="caution">
    <text evidence="2">The sequence shown here is derived from an EMBL/GenBank/DDBJ whole genome shotgun (WGS) entry which is preliminary data.</text>
</comment>
<name>A0A1H3RHC4_9BACT</name>
<organism evidence="2 3">
    <name type="scientific">Rhodonellum ikkaensis</name>
    <dbReference type="NCBI Taxonomy" id="336829"/>
    <lineage>
        <taxon>Bacteria</taxon>
        <taxon>Pseudomonadati</taxon>
        <taxon>Bacteroidota</taxon>
        <taxon>Cytophagia</taxon>
        <taxon>Cytophagales</taxon>
        <taxon>Cytophagaceae</taxon>
        <taxon>Rhodonellum</taxon>
    </lineage>
</organism>
<reference evidence="2 3" key="1">
    <citation type="submission" date="2016-10" db="EMBL/GenBank/DDBJ databases">
        <authorList>
            <person name="Varghese N."/>
            <person name="Submissions S."/>
        </authorList>
    </citation>
    <scope>NUCLEOTIDE SEQUENCE [LARGE SCALE GENOMIC DNA]</scope>
    <source>
        <strain evidence="2 3">DSM 17997</strain>
    </source>
</reference>
<keyword evidence="3" id="KW-1185">Reference proteome</keyword>
<dbReference type="PANTHER" id="PTHR37318">
    <property type="entry name" value="BSL7504 PROTEIN"/>
    <property type="match status" value="1"/>
</dbReference>
<evidence type="ECO:0000313" key="2">
    <source>
        <dbReference type="EMBL" id="SDZ24339.1"/>
    </source>
</evidence>
<proteinExistence type="predicted"/>
<dbReference type="InterPro" id="IPR036388">
    <property type="entry name" value="WH-like_DNA-bd_sf"/>
</dbReference>
<dbReference type="Proteomes" id="UP000199663">
    <property type="component" value="Unassembled WGS sequence"/>
</dbReference>
<dbReference type="Gene3D" id="1.10.10.10">
    <property type="entry name" value="Winged helix-like DNA-binding domain superfamily/Winged helix DNA-binding domain"/>
    <property type="match status" value="1"/>
</dbReference>
<dbReference type="SUPFAM" id="SSF46785">
    <property type="entry name" value="Winged helix' DNA-binding domain"/>
    <property type="match status" value="1"/>
</dbReference>
<accession>A0A1H3RHC4</accession>
<dbReference type="EMBL" id="FNQC01000008">
    <property type="protein sequence ID" value="SDZ24339.1"/>
    <property type="molecule type" value="Genomic_DNA"/>
</dbReference>
<dbReference type="InterPro" id="IPR027395">
    <property type="entry name" value="WH_DNA-bd_dom"/>
</dbReference>
<feature type="domain" description="Winged helix DNA-binding" evidence="1">
    <location>
        <begin position="30"/>
        <end position="109"/>
    </location>
</feature>
<gene>
    <name evidence="2" type="ORF">SAMN05444412_10884</name>
</gene>
<evidence type="ECO:0000259" key="1">
    <source>
        <dbReference type="Pfam" id="PF13601"/>
    </source>
</evidence>